<dbReference type="AlphaFoldDB" id="W2SVD6"/>
<accession>W2SVD6</accession>
<dbReference type="EMBL" id="KI660624">
    <property type="protein sequence ID" value="ETN73488.1"/>
    <property type="molecule type" value="Genomic_DNA"/>
</dbReference>
<evidence type="ECO:0000313" key="3">
    <source>
        <dbReference type="Proteomes" id="UP000053676"/>
    </source>
</evidence>
<sequence length="393" mass="44989">THQPRGAYLAAKREAKKAASKAKSDRYKAVYDMLDTREGERAVYRLVRARHRSTLDMEHTKIVKGADGAVLRRSGQILERLREYYNHLCDEEFCHPPIPTVPSVEGPVLPITAVEVSAALAKMKLNKATGPEGRTPDVWQTSVTLPVWKGKGDIADCTSYRPIRLLCHTMKVFECVLEIRLRKIVSVSLNQCGFVKDCSTIDAIHAIRILLEKHREKNRSVHLAFLDLEKAFDRVPHELLWMSMRSHRVPEEYVRWTKLLYAKPTSVGRCTAGTIRPFSVQKRVQSWKDRLRQHGLRLNTSKTEYMECRPRIEDGSIRADDTELNKANCFKYLGSEVTSTGYIDQEGRARVNAAWMKWKMATGVLCDKKVPLRLNSKIYRTVVRPVAFYGCEC</sequence>
<dbReference type="PANTHER" id="PTHR47027">
    <property type="entry name" value="REVERSE TRANSCRIPTASE DOMAIN-CONTAINING PROTEIN"/>
    <property type="match status" value="1"/>
</dbReference>
<dbReference type="OMA" id="MECRPRI"/>
<protein>
    <recommendedName>
        <fullName evidence="1">Reverse transcriptase domain-containing protein</fullName>
    </recommendedName>
</protein>
<dbReference type="OrthoDB" id="418748at2759"/>
<feature type="domain" description="Reverse transcriptase" evidence="1">
    <location>
        <begin position="153"/>
        <end position="266"/>
    </location>
</feature>
<keyword evidence="3" id="KW-1185">Reference proteome</keyword>
<dbReference type="Pfam" id="PF00078">
    <property type="entry name" value="RVT_1"/>
    <property type="match status" value="1"/>
</dbReference>
<feature type="non-terminal residue" evidence="2">
    <location>
        <position position="1"/>
    </location>
</feature>
<evidence type="ECO:0000259" key="1">
    <source>
        <dbReference type="Pfam" id="PF00078"/>
    </source>
</evidence>
<dbReference type="Proteomes" id="UP000053676">
    <property type="component" value="Unassembled WGS sequence"/>
</dbReference>
<dbReference type="CDD" id="cd01650">
    <property type="entry name" value="RT_nLTR_like"/>
    <property type="match status" value="1"/>
</dbReference>
<proteinExistence type="predicted"/>
<name>W2SVD6_NECAM</name>
<dbReference type="InterPro" id="IPR000477">
    <property type="entry name" value="RT_dom"/>
</dbReference>
<gene>
    <name evidence="2" type="ORF">NECAME_18303</name>
</gene>
<reference evidence="3" key="1">
    <citation type="journal article" date="2014" name="Nat. Genet.">
        <title>Genome of the human hookworm Necator americanus.</title>
        <authorList>
            <person name="Tang Y.T."/>
            <person name="Gao X."/>
            <person name="Rosa B.A."/>
            <person name="Abubucker S."/>
            <person name="Hallsworth-Pepin K."/>
            <person name="Martin J."/>
            <person name="Tyagi R."/>
            <person name="Heizer E."/>
            <person name="Zhang X."/>
            <person name="Bhonagiri-Palsikar V."/>
            <person name="Minx P."/>
            <person name="Warren W.C."/>
            <person name="Wang Q."/>
            <person name="Zhan B."/>
            <person name="Hotez P.J."/>
            <person name="Sternberg P.W."/>
            <person name="Dougall A."/>
            <person name="Gaze S.T."/>
            <person name="Mulvenna J."/>
            <person name="Sotillo J."/>
            <person name="Ranganathan S."/>
            <person name="Rabelo E.M."/>
            <person name="Wilson R.K."/>
            <person name="Felgner P.L."/>
            <person name="Bethony J."/>
            <person name="Hawdon J.M."/>
            <person name="Gasser R.B."/>
            <person name="Loukas A."/>
            <person name="Mitreva M."/>
        </authorList>
    </citation>
    <scope>NUCLEOTIDE SEQUENCE [LARGE SCALE GENOMIC DNA]</scope>
</reference>
<organism evidence="2 3">
    <name type="scientific">Necator americanus</name>
    <name type="common">Human hookworm</name>
    <dbReference type="NCBI Taxonomy" id="51031"/>
    <lineage>
        <taxon>Eukaryota</taxon>
        <taxon>Metazoa</taxon>
        <taxon>Ecdysozoa</taxon>
        <taxon>Nematoda</taxon>
        <taxon>Chromadorea</taxon>
        <taxon>Rhabditida</taxon>
        <taxon>Rhabditina</taxon>
        <taxon>Rhabditomorpha</taxon>
        <taxon>Strongyloidea</taxon>
        <taxon>Ancylostomatidae</taxon>
        <taxon>Bunostominae</taxon>
        <taxon>Necator</taxon>
    </lineage>
</organism>
<evidence type="ECO:0000313" key="2">
    <source>
        <dbReference type="EMBL" id="ETN73488.1"/>
    </source>
</evidence>
<dbReference type="KEGG" id="nai:NECAME_18303"/>
<dbReference type="PANTHER" id="PTHR47027:SF28">
    <property type="entry name" value="ENDONUCLEASE-REVERSE TRANSCRIPTASE"/>
    <property type="match status" value="1"/>
</dbReference>